<dbReference type="SUPFAM" id="SSF46689">
    <property type="entry name" value="Homeodomain-like"/>
    <property type="match status" value="1"/>
</dbReference>
<protein>
    <submittedName>
        <fullName evidence="6">TetR/AcrR family transcriptional regulator</fullName>
    </submittedName>
</protein>
<keyword evidence="1" id="KW-0805">Transcription regulation</keyword>
<evidence type="ECO:0000256" key="3">
    <source>
        <dbReference type="ARBA" id="ARBA00023163"/>
    </source>
</evidence>
<evidence type="ECO:0000313" key="6">
    <source>
        <dbReference type="EMBL" id="RKO27523.1"/>
    </source>
</evidence>
<sequence>MGRPRKFQERDVITLAGEAFSSNGYGGTTMDDLVRATGIGKQSLYNAFEGKRELFLRALKSDAADAVAAVDQALGSNEATPLERIRAHLLKLAITFSAGSSRQALFLKATVELADRDTEVARSALEAFHELRRIYRNCLADAQESGELAESADLDGLASFFLAVTRGMEVIGQAGVPRAELTTIAMTALDNVIAANGPK</sequence>
<dbReference type="PROSITE" id="PS50977">
    <property type="entry name" value="HTH_TETR_2"/>
    <property type="match status" value="1"/>
</dbReference>
<dbReference type="Gene3D" id="1.10.357.10">
    <property type="entry name" value="Tetracycline Repressor, domain 2"/>
    <property type="match status" value="1"/>
</dbReference>
<proteinExistence type="predicted"/>
<feature type="domain" description="HTH tetR-type" evidence="5">
    <location>
        <begin position="6"/>
        <end position="66"/>
    </location>
</feature>
<feature type="DNA-binding region" description="H-T-H motif" evidence="4">
    <location>
        <begin position="29"/>
        <end position="48"/>
    </location>
</feature>
<accession>A0A3B0FXA9</accession>
<dbReference type="SUPFAM" id="SSF48498">
    <property type="entry name" value="Tetracyclin repressor-like, C-terminal domain"/>
    <property type="match status" value="1"/>
</dbReference>
<keyword evidence="2 4" id="KW-0238">DNA-binding</keyword>
<reference evidence="7" key="2">
    <citation type="submission" date="2018-10" db="EMBL/GenBank/DDBJ databases">
        <authorList>
            <person name="Wang Y."/>
            <person name="Wang J."/>
            <person name="Yang X."/>
            <person name="Wang Z."/>
            <person name="Huang Y."/>
        </authorList>
    </citation>
    <scope>NUCLEOTIDE SEQUENCE [LARGE SCALE GENOMIC DNA]</scope>
    <source>
        <strain evidence="7">J015</strain>
    </source>
</reference>
<dbReference type="RefSeq" id="WP_120691205.1">
    <property type="nucleotide sequence ID" value="NZ_RBNH01000001.1"/>
</dbReference>
<dbReference type="InterPro" id="IPR036271">
    <property type="entry name" value="Tet_transcr_reg_TetR-rel_C_sf"/>
</dbReference>
<evidence type="ECO:0000256" key="4">
    <source>
        <dbReference type="PROSITE-ProRule" id="PRU00335"/>
    </source>
</evidence>
<dbReference type="AlphaFoldDB" id="A0A3B0FXA9"/>
<evidence type="ECO:0000313" key="7">
    <source>
        <dbReference type="Proteomes" id="UP000273159"/>
    </source>
</evidence>
<reference evidence="6 7" key="1">
    <citation type="submission" date="2018-10" db="EMBL/GenBank/DDBJ databases">
        <title>Genome-guide identification and characterization of bacteria that degrade polycyclic aromatic hydrocarbons and resist hexavalent chromium simultaneously.</title>
        <authorList>
            <person name="Feng H."/>
        </authorList>
    </citation>
    <scope>NUCLEOTIDE SEQUENCE [LARGE SCALE GENOMIC DNA]</scope>
    <source>
        <strain evidence="6 7">J015</strain>
    </source>
</reference>
<evidence type="ECO:0000259" key="5">
    <source>
        <dbReference type="PROSITE" id="PS50977"/>
    </source>
</evidence>
<dbReference type="GO" id="GO:0003677">
    <property type="term" value="F:DNA binding"/>
    <property type="evidence" value="ECO:0007669"/>
    <property type="project" value="UniProtKB-UniRule"/>
</dbReference>
<dbReference type="Pfam" id="PF00440">
    <property type="entry name" value="TetR_N"/>
    <property type="match status" value="1"/>
</dbReference>
<dbReference type="Gene3D" id="1.10.10.60">
    <property type="entry name" value="Homeodomain-like"/>
    <property type="match status" value="1"/>
</dbReference>
<gene>
    <name evidence="6" type="ORF">D7Z96_00875</name>
</gene>
<dbReference type="PANTHER" id="PTHR47506:SF1">
    <property type="entry name" value="HTH-TYPE TRANSCRIPTIONAL REGULATOR YJDC"/>
    <property type="match status" value="1"/>
</dbReference>
<dbReference type="PANTHER" id="PTHR47506">
    <property type="entry name" value="TRANSCRIPTIONAL REGULATORY PROTEIN"/>
    <property type="match status" value="1"/>
</dbReference>
<dbReference type="InterPro" id="IPR001647">
    <property type="entry name" value="HTH_TetR"/>
</dbReference>
<dbReference type="InterPro" id="IPR011075">
    <property type="entry name" value="TetR_C"/>
</dbReference>
<dbReference type="InterPro" id="IPR009057">
    <property type="entry name" value="Homeodomain-like_sf"/>
</dbReference>
<comment type="caution">
    <text evidence="6">The sequence shown here is derived from an EMBL/GenBank/DDBJ whole genome shotgun (WGS) entry which is preliminary data.</text>
</comment>
<keyword evidence="3" id="KW-0804">Transcription</keyword>
<dbReference type="EMBL" id="RBNH01000001">
    <property type="protein sequence ID" value="RKO27523.1"/>
    <property type="molecule type" value="Genomic_DNA"/>
</dbReference>
<evidence type="ECO:0000256" key="1">
    <source>
        <dbReference type="ARBA" id="ARBA00023015"/>
    </source>
</evidence>
<evidence type="ECO:0000256" key="2">
    <source>
        <dbReference type="ARBA" id="ARBA00023125"/>
    </source>
</evidence>
<name>A0A3B0FXA9_PSEPS</name>
<dbReference type="Pfam" id="PF16925">
    <property type="entry name" value="TetR_C_13"/>
    <property type="match status" value="1"/>
</dbReference>
<dbReference type="Proteomes" id="UP000273159">
    <property type="component" value="Unassembled WGS sequence"/>
</dbReference>
<organism evidence="6 7">
    <name type="scientific">Pseudarthrobacter phenanthrenivorans</name>
    <name type="common">Arthrobacter phenanthrenivorans</name>
    <dbReference type="NCBI Taxonomy" id="361575"/>
    <lineage>
        <taxon>Bacteria</taxon>
        <taxon>Bacillati</taxon>
        <taxon>Actinomycetota</taxon>
        <taxon>Actinomycetes</taxon>
        <taxon>Micrococcales</taxon>
        <taxon>Micrococcaceae</taxon>
        <taxon>Pseudarthrobacter</taxon>
    </lineage>
</organism>